<feature type="signal peptide" evidence="11">
    <location>
        <begin position="1"/>
        <end position="17"/>
    </location>
</feature>
<keyword evidence="5" id="KW-0325">Glycoprotein</keyword>
<dbReference type="GO" id="GO:0098552">
    <property type="term" value="C:side of membrane"/>
    <property type="evidence" value="ECO:0007669"/>
    <property type="project" value="UniProtKB-KW"/>
</dbReference>
<dbReference type="EMBL" id="JASWJB010000241">
    <property type="protein sequence ID" value="KAK2592873.1"/>
    <property type="molecule type" value="Genomic_DNA"/>
</dbReference>
<evidence type="ECO:0000256" key="10">
    <source>
        <dbReference type="SAM" id="MobiDB-lite"/>
    </source>
</evidence>
<evidence type="ECO:0000256" key="9">
    <source>
        <dbReference type="PROSITE-ProRule" id="PRU01356"/>
    </source>
</evidence>
<evidence type="ECO:0000256" key="8">
    <source>
        <dbReference type="ARBA" id="ARBA00023288"/>
    </source>
</evidence>
<keyword evidence="4" id="KW-0964">Secreted</keyword>
<sequence length="157" mass="15748">MKSSFITLAFAAGLALAQLNGIDIPTCAQPAIQGYITGNEIAGCKQADYVCVCSNKDFLGNISCQLEKDCNKDDIAKTIKTAANLCNSFGVKTPDQLVCNKNAASSGSSSPTNTGSQQTSGTGTSTSATPTRTNAAAPAFGSAGGLLGAALALVAAF</sequence>
<comment type="caution">
    <text evidence="9">Lacks conserved residue(s) required for the propagation of feature annotation.</text>
</comment>
<feature type="region of interest" description="Disordered" evidence="10">
    <location>
        <begin position="102"/>
        <end position="133"/>
    </location>
</feature>
<proteinExistence type="inferred from homology"/>
<dbReference type="GO" id="GO:0005576">
    <property type="term" value="C:extracellular region"/>
    <property type="evidence" value="ECO:0007669"/>
    <property type="project" value="UniProtKB-SubCell"/>
</dbReference>
<keyword evidence="14" id="KW-1185">Reference proteome</keyword>
<keyword evidence="9" id="KW-0479">Metal-binding</keyword>
<dbReference type="PROSITE" id="PS52012">
    <property type="entry name" value="CFEM"/>
    <property type="match status" value="1"/>
</dbReference>
<keyword evidence="8" id="KW-0449">Lipoprotein</keyword>
<keyword evidence="5" id="KW-0336">GPI-anchor</keyword>
<gene>
    <name evidence="13" type="ORF">QQS21_009440</name>
</gene>
<comment type="subcellular location">
    <subcellularLocation>
        <location evidence="1">Membrane</location>
        <topology evidence="1">Lipid-anchor</topology>
        <topology evidence="1">GPI-anchor</topology>
    </subcellularLocation>
    <subcellularLocation>
        <location evidence="2">Secreted</location>
    </subcellularLocation>
</comment>
<evidence type="ECO:0000313" key="13">
    <source>
        <dbReference type="EMBL" id="KAK2592873.1"/>
    </source>
</evidence>
<name>A0AAJ0FVN0_9HYPO</name>
<keyword evidence="9" id="KW-0408">Iron</keyword>
<evidence type="ECO:0000256" key="3">
    <source>
        <dbReference type="ARBA" id="ARBA00010031"/>
    </source>
</evidence>
<reference evidence="13" key="1">
    <citation type="submission" date="2023-06" db="EMBL/GenBank/DDBJ databases">
        <title>Conoideocrella luteorostrata (Hypocreales: Clavicipitaceae), a potential biocontrol fungus for elongate hemlock scale in United States Christmas tree production areas.</title>
        <authorList>
            <person name="Barrett H."/>
            <person name="Lovett B."/>
            <person name="Macias A.M."/>
            <person name="Stajich J.E."/>
            <person name="Kasson M.T."/>
        </authorList>
    </citation>
    <scope>NUCLEOTIDE SEQUENCE</scope>
    <source>
        <strain evidence="13">ARSEF 14590</strain>
    </source>
</reference>
<feature type="domain" description="CFEM" evidence="12">
    <location>
        <begin position="1"/>
        <end position="113"/>
    </location>
</feature>
<evidence type="ECO:0000256" key="11">
    <source>
        <dbReference type="SAM" id="SignalP"/>
    </source>
</evidence>
<dbReference type="GO" id="GO:0046872">
    <property type="term" value="F:metal ion binding"/>
    <property type="evidence" value="ECO:0007669"/>
    <property type="project" value="UniProtKB-UniRule"/>
</dbReference>
<comment type="similarity">
    <text evidence="3">Belongs to the RBT5 family.</text>
</comment>
<evidence type="ECO:0000256" key="2">
    <source>
        <dbReference type="ARBA" id="ARBA00004613"/>
    </source>
</evidence>
<accession>A0AAJ0FVN0</accession>
<keyword evidence="7 9" id="KW-1015">Disulfide bond</keyword>
<dbReference type="Proteomes" id="UP001251528">
    <property type="component" value="Unassembled WGS sequence"/>
</dbReference>
<feature type="chain" id="PRO_5042548297" description="CFEM domain-containing protein" evidence="11">
    <location>
        <begin position="18"/>
        <end position="157"/>
    </location>
</feature>
<feature type="disulfide bond" evidence="9">
    <location>
        <begin position="53"/>
        <end position="86"/>
    </location>
</feature>
<evidence type="ECO:0000313" key="14">
    <source>
        <dbReference type="Proteomes" id="UP001251528"/>
    </source>
</evidence>
<dbReference type="AlphaFoldDB" id="A0AAJ0FVN0"/>
<organism evidence="13 14">
    <name type="scientific">Conoideocrella luteorostrata</name>
    <dbReference type="NCBI Taxonomy" id="1105319"/>
    <lineage>
        <taxon>Eukaryota</taxon>
        <taxon>Fungi</taxon>
        <taxon>Dikarya</taxon>
        <taxon>Ascomycota</taxon>
        <taxon>Pezizomycotina</taxon>
        <taxon>Sordariomycetes</taxon>
        <taxon>Hypocreomycetidae</taxon>
        <taxon>Hypocreales</taxon>
        <taxon>Clavicipitaceae</taxon>
        <taxon>Conoideocrella</taxon>
    </lineage>
</organism>
<protein>
    <recommendedName>
        <fullName evidence="12">CFEM domain-containing protein</fullName>
    </recommendedName>
</protein>
<evidence type="ECO:0000256" key="4">
    <source>
        <dbReference type="ARBA" id="ARBA00022525"/>
    </source>
</evidence>
<evidence type="ECO:0000256" key="5">
    <source>
        <dbReference type="ARBA" id="ARBA00022622"/>
    </source>
</evidence>
<dbReference type="InterPro" id="IPR008427">
    <property type="entry name" value="Extracellular_membr_CFEM_dom"/>
</dbReference>
<keyword evidence="5" id="KW-0472">Membrane</keyword>
<evidence type="ECO:0000256" key="1">
    <source>
        <dbReference type="ARBA" id="ARBA00004589"/>
    </source>
</evidence>
<keyword evidence="6 11" id="KW-0732">Signal</keyword>
<keyword evidence="9" id="KW-0349">Heme</keyword>
<evidence type="ECO:0000256" key="6">
    <source>
        <dbReference type="ARBA" id="ARBA00022729"/>
    </source>
</evidence>
<evidence type="ECO:0000256" key="7">
    <source>
        <dbReference type="ARBA" id="ARBA00023157"/>
    </source>
</evidence>
<evidence type="ECO:0000259" key="12">
    <source>
        <dbReference type="PROSITE" id="PS52012"/>
    </source>
</evidence>
<dbReference type="Pfam" id="PF05730">
    <property type="entry name" value="CFEM"/>
    <property type="match status" value="1"/>
</dbReference>
<feature type="disulfide bond" evidence="9">
    <location>
        <begin position="44"/>
        <end position="51"/>
    </location>
</feature>
<comment type="caution">
    <text evidence="13">The sequence shown here is derived from an EMBL/GenBank/DDBJ whole genome shotgun (WGS) entry which is preliminary data.</text>
</comment>
<feature type="binding site" description="axial binding residue" evidence="9">
    <location>
        <position position="48"/>
    </location>
    <ligand>
        <name>heme</name>
        <dbReference type="ChEBI" id="CHEBI:30413"/>
    </ligand>
    <ligandPart>
        <name>Fe</name>
        <dbReference type="ChEBI" id="CHEBI:18248"/>
    </ligandPart>
</feature>